<evidence type="ECO:0008006" key="5">
    <source>
        <dbReference type="Google" id="ProtNLM"/>
    </source>
</evidence>
<dbReference type="PANTHER" id="PTHR32378">
    <property type="entry name" value="GUANINE NUCLEOTIDE-BINDING PROTEIN SUBUNIT GAMMA 3"/>
    <property type="match status" value="1"/>
</dbReference>
<protein>
    <recommendedName>
        <fullName evidence="5">G protein gamma domain-containing protein</fullName>
    </recommendedName>
</protein>
<evidence type="ECO:0000313" key="3">
    <source>
        <dbReference type="EMBL" id="KAH9305432.1"/>
    </source>
</evidence>
<reference evidence="3 4" key="1">
    <citation type="journal article" date="2021" name="Nat. Plants">
        <title>The Taxus genome provides insights into paclitaxel biosynthesis.</title>
        <authorList>
            <person name="Xiong X."/>
            <person name="Gou J."/>
            <person name="Liao Q."/>
            <person name="Li Y."/>
            <person name="Zhou Q."/>
            <person name="Bi G."/>
            <person name="Li C."/>
            <person name="Du R."/>
            <person name="Wang X."/>
            <person name="Sun T."/>
            <person name="Guo L."/>
            <person name="Liang H."/>
            <person name="Lu P."/>
            <person name="Wu Y."/>
            <person name="Zhang Z."/>
            <person name="Ro D.K."/>
            <person name="Shang Y."/>
            <person name="Huang S."/>
            <person name="Yan J."/>
        </authorList>
    </citation>
    <scope>NUCLEOTIDE SEQUENCE [LARGE SCALE GENOMIC DNA]</scope>
    <source>
        <strain evidence="3">Ta-2019</strain>
    </source>
</reference>
<organism evidence="3 4">
    <name type="scientific">Taxus chinensis</name>
    <name type="common">Chinese yew</name>
    <name type="synonym">Taxus wallichiana var. chinensis</name>
    <dbReference type="NCBI Taxonomy" id="29808"/>
    <lineage>
        <taxon>Eukaryota</taxon>
        <taxon>Viridiplantae</taxon>
        <taxon>Streptophyta</taxon>
        <taxon>Embryophyta</taxon>
        <taxon>Tracheophyta</taxon>
        <taxon>Spermatophyta</taxon>
        <taxon>Pinopsida</taxon>
        <taxon>Pinidae</taxon>
        <taxon>Conifers II</taxon>
        <taxon>Cupressales</taxon>
        <taxon>Taxaceae</taxon>
        <taxon>Taxus</taxon>
    </lineage>
</organism>
<dbReference type="Proteomes" id="UP000824469">
    <property type="component" value="Unassembled WGS sequence"/>
</dbReference>
<accession>A0AA38FJX9</accession>
<feature type="non-terminal residue" evidence="3">
    <location>
        <position position="79"/>
    </location>
</feature>
<feature type="coiled-coil region" evidence="1">
    <location>
        <begin position="28"/>
        <end position="55"/>
    </location>
</feature>
<evidence type="ECO:0000313" key="4">
    <source>
        <dbReference type="Proteomes" id="UP000824469"/>
    </source>
</evidence>
<keyword evidence="4" id="KW-1185">Reference proteome</keyword>
<feature type="region of interest" description="Disordered" evidence="2">
    <location>
        <begin position="1"/>
        <end position="25"/>
    </location>
</feature>
<dbReference type="PANTHER" id="PTHR32378:SF12">
    <property type="entry name" value="GUANINE NUCLEOTIDE-BINDING PROTEIN SUBUNIT GAMMA 2"/>
    <property type="match status" value="1"/>
</dbReference>
<sequence>MQDQARYSPNMVRLEPRPIPTTPDICGRHRRAEELRRLEKEISILEEELVGLDQADRVSTVCQEVLLTVDNRPDPLLPT</sequence>
<dbReference type="EMBL" id="JAHRHJ020000008">
    <property type="protein sequence ID" value="KAH9305432.1"/>
    <property type="molecule type" value="Genomic_DNA"/>
</dbReference>
<dbReference type="InterPro" id="IPR055305">
    <property type="entry name" value="GG3-like"/>
</dbReference>
<name>A0AA38FJX9_TAXCH</name>
<comment type="caution">
    <text evidence="3">The sequence shown here is derived from an EMBL/GenBank/DDBJ whole genome shotgun (WGS) entry which is preliminary data.</text>
</comment>
<dbReference type="OMA" id="DAKGCRC"/>
<evidence type="ECO:0000256" key="1">
    <source>
        <dbReference type="SAM" id="Coils"/>
    </source>
</evidence>
<evidence type="ECO:0000256" key="2">
    <source>
        <dbReference type="SAM" id="MobiDB-lite"/>
    </source>
</evidence>
<dbReference type="AlphaFoldDB" id="A0AA38FJX9"/>
<keyword evidence="1" id="KW-0175">Coiled coil</keyword>
<proteinExistence type="predicted"/>
<gene>
    <name evidence="3" type="ORF">KI387_009836</name>
</gene>